<organism evidence="1 2">
    <name type="scientific">Mycobacterium phage 40AC</name>
    <dbReference type="NCBI Taxonomy" id="1458717"/>
    <lineage>
        <taxon>Viruses</taxon>
        <taxon>Duplodnaviria</taxon>
        <taxon>Heunggongvirae</taxon>
        <taxon>Uroviricota</taxon>
        <taxon>Caudoviricetes</taxon>
        <taxon>Santafevirus</taxon>
        <taxon>Santafevirus sf40AC</taxon>
    </lineage>
</organism>
<dbReference type="Proteomes" id="UP000201360">
    <property type="component" value="Segment"/>
</dbReference>
<accession>W8EGA6</accession>
<dbReference type="EMBL" id="KJ192196">
    <property type="protein sequence ID" value="AHJ86386.1"/>
    <property type="molecule type" value="Genomic_DNA"/>
</dbReference>
<dbReference type="KEGG" id="vg:18506258"/>
<keyword evidence="2" id="KW-1185">Reference proteome</keyword>
<protein>
    <recommendedName>
        <fullName evidence="3">Head-to-tail connector protein</fullName>
    </recommendedName>
</protein>
<dbReference type="RefSeq" id="YP_009009856.1">
    <property type="nucleotide sequence ID" value="NC_023607.1"/>
</dbReference>
<reference evidence="1 2" key="1">
    <citation type="journal article" date="2014" name="Genome Announc.">
        <title>Complete genome sequences of nine mycobacteriophages.</title>
        <authorList>
            <person name="Franceschelli J.J."/>
            <person name="Suarez C.A."/>
            <person name="Teran L."/>
            <person name="Raya R.R."/>
            <person name="Morbidoni H.R."/>
        </authorList>
    </citation>
    <scope>NUCLEOTIDE SEQUENCE [LARGE SCALE GENOMIC DNA]</scope>
</reference>
<proteinExistence type="predicted"/>
<evidence type="ECO:0000313" key="1">
    <source>
        <dbReference type="EMBL" id="AHJ86386.1"/>
    </source>
</evidence>
<evidence type="ECO:0008006" key="3">
    <source>
        <dbReference type="Google" id="ProtNLM"/>
    </source>
</evidence>
<sequence>MSASDRFRAPIIYPPGFIVATTPDQVNPELCDHEADPPVCNCAHDWRIEWGNVRKGGPKTAVL</sequence>
<dbReference type="OrthoDB" id="23763at10239"/>
<evidence type="ECO:0000313" key="2">
    <source>
        <dbReference type="Proteomes" id="UP000201360"/>
    </source>
</evidence>
<name>W8EGA6_9CAUD</name>
<gene>
    <name evidence="1" type="ORF">40AC_22</name>
</gene>